<dbReference type="GO" id="GO:0050660">
    <property type="term" value="F:flavin adenine dinucleotide binding"/>
    <property type="evidence" value="ECO:0007669"/>
    <property type="project" value="InterPro"/>
</dbReference>
<feature type="domain" description="ACAD9/ACADV-like C-terminal" evidence="13">
    <location>
        <begin position="511"/>
        <end position="627"/>
    </location>
</feature>
<dbReference type="SUPFAM" id="SSF47203">
    <property type="entry name" value="Acyl-CoA dehydrogenase C-terminal domain-like"/>
    <property type="match status" value="1"/>
</dbReference>
<comment type="caution">
    <text evidence="14">The sequence shown here is derived from an EMBL/GenBank/DDBJ whole genome shotgun (WGS) entry which is preliminary data.</text>
</comment>
<dbReference type="InterPro" id="IPR006091">
    <property type="entry name" value="Acyl-CoA_Oxase/DH_mid-dom"/>
</dbReference>
<keyword evidence="15" id="KW-1185">Reference proteome</keyword>
<name>A0A482X6E8_LAOST</name>
<comment type="subcellular location">
    <subcellularLocation>
        <location evidence="2">Mitochondrion</location>
    </subcellularLocation>
</comment>
<proteinExistence type="inferred from homology"/>
<dbReference type="Pfam" id="PF02771">
    <property type="entry name" value="Acyl-CoA_dh_N"/>
    <property type="match status" value="1"/>
</dbReference>
<protein>
    <submittedName>
        <fullName evidence="14">Uncharacterized protein</fullName>
    </submittedName>
</protein>
<dbReference type="GO" id="GO:0006631">
    <property type="term" value="P:fatty acid metabolic process"/>
    <property type="evidence" value="ECO:0007669"/>
    <property type="project" value="UniProtKB-ARBA"/>
</dbReference>
<dbReference type="Pfam" id="PF02770">
    <property type="entry name" value="Acyl-CoA_dh_M"/>
    <property type="match status" value="1"/>
</dbReference>
<dbReference type="OrthoDB" id="354at2759"/>
<dbReference type="Gene3D" id="1.10.540.10">
    <property type="entry name" value="Acyl-CoA dehydrogenase/oxidase, N-terminal domain"/>
    <property type="match status" value="1"/>
</dbReference>
<feature type="domain" description="Acyl-CoA dehydrogenase/oxidase N-terminal" evidence="12">
    <location>
        <begin position="104"/>
        <end position="191"/>
    </location>
</feature>
<dbReference type="GO" id="GO:0005739">
    <property type="term" value="C:mitochondrion"/>
    <property type="evidence" value="ECO:0007669"/>
    <property type="project" value="UniProtKB-SubCell"/>
</dbReference>
<keyword evidence="5 9" id="KW-0274">FAD</keyword>
<keyword evidence="6" id="KW-0809">Transit peptide</keyword>
<reference evidence="14 15" key="1">
    <citation type="journal article" date="2017" name="Gigascience">
        <title>Genome sequence of the small brown planthopper, Laodelphax striatellus.</title>
        <authorList>
            <person name="Zhu J."/>
            <person name="Jiang F."/>
            <person name="Wang X."/>
            <person name="Yang P."/>
            <person name="Bao Y."/>
            <person name="Zhao W."/>
            <person name="Wang W."/>
            <person name="Lu H."/>
            <person name="Wang Q."/>
            <person name="Cui N."/>
            <person name="Li J."/>
            <person name="Chen X."/>
            <person name="Luo L."/>
            <person name="Yu J."/>
            <person name="Kang L."/>
            <person name="Cui F."/>
        </authorList>
    </citation>
    <scope>NUCLEOTIDE SEQUENCE [LARGE SCALE GENOMIC DNA]</scope>
    <source>
        <strain evidence="14">Lst14</strain>
    </source>
</reference>
<dbReference type="EMBL" id="QKKF02016927">
    <property type="protein sequence ID" value="RZF41252.1"/>
    <property type="molecule type" value="Genomic_DNA"/>
</dbReference>
<evidence type="ECO:0000259" key="10">
    <source>
        <dbReference type="Pfam" id="PF00441"/>
    </source>
</evidence>
<evidence type="ECO:0000256" key="3">
    <source>
        <dbReference type="ARBA" id="ARBA00009347"/>
    </source>
</evidence>
<comment type="similarity">
    <text evidence="3 9">Belongs to the acyl-CoA dehydrogenase family.</text>
</comment>
<evidence type="ECO:0000256" key="5">
    <source>
        <dbReference type="ARBA" id="ARBA00022827"/>
    </source>
</evidence>
<accession>A0A482X6E8</accession>
<evidence type="ECO:0000256" key="4">
    <source>
        <dbReference type="ARBA" id="ARBA00022630"/>
    </source>
</evidence>
<dbReference type="STRING" id="195883.A0A482X6E8"/>
<dbReference type="InterPro" id="IPR036250">
    <property type="entry name" value="AcylCo_DH-like_C"/>
</dbReference>
<dbReference type="InterPro" id="IPR049448">
    <property type="entry name" value="ACAD9/ACADV-like_C"/>
</dbReference>
<evidence type="ECO:0000256" key="8">
    <source>
        <dbReference type="ARBA" id="ARBA00023128"/>
    </source>
</evidence>
<dbReference type="Gene3D" id="1.20.140.10">
    <property type="entry name" value="Butyryl-CoA Dehydrogenase, subunit A, domain 3"/>
    <property type="match status" value="2"/>
</dbReference>
<evidence type="ECO:0000256" key="9">
    <source>
        <dbReference type="RuleBase" id="RU362125"/>
    </source>
</evidence>
<evidence type="ECO:0000259" key="12">
    <source>
        <dbReference type="Pfam" id="PF02771"/>
    </source>
</evidence>
<dbReference type="Pfam" id="PF21343">
    <property type="entry name" value="ACAD9-ACADV_C"/>
    <property type="match status" value="1"/>
</dbReference>
<evidence type="ECO:0000256" key="1">
    <source>
        <dbReference type="ARBA" id="ARBA00001974"/>
    </source>
</evidence>
<evidence type="ECO:0000313" key="14">
    <source>
        <dbReference type="EMBL" id="RZF41252.1"/>
    </source>
</evidence>
<evidence type="ECO:0000259" key="13">
    <source>
        <dbReference type="Pfam" id="PF21343"/>
    </source>
</evidence>
<evidence type="ECO:0000313" key="15">
    <source>
        <dbReference type="Proteomes" id="UP000291343"/>
    </source>
</evidence>
<dbReference type="InterPro" id="IPR013786">
    <property type="entry name" value="AcylCoA_DH/ox_N"/>
</dbReference>
<organism evidence="14 15">
    <name type="scientific">Laodelphax striatellus</name>
    <name type="common">Small brown planthopper</name>
    <name type="synonym">Delphax striatella</name>
    <dbReference type="NCBI Taxonomy" id="195883"/>
    <lineage>
        <taxon>Eukaryota</taxon>
        <taxon>Metazoa</taxon>
        <taxon>Ecdysozoa</taxon>
        <taxon>Arthropoda</taxon>
        <taxon>Hexapoda</taxon>
        <taxon>Insecta</taxon>
        <taxon>Pterygota</taxon>
        <taxon>Neoptera</taxon>
        <taxon>Paraneoptera</taxon>
        <taxon>Hemiptera</taxon>
        <taxon>Auchenorrhyncha</taxon>
        <taxon>Fulgoroidea</taxon>
        <taxon>Delphacidae</taxon>
        <taxon>Criomorphinae</taxon>
        <taxon>Laodelphax</taxon>
    </lineage>
</organism>
<comment type="cofactor">
    <cofactor evidence="1 9">
        <name>FAD</name>
        <dbReference type="ChEBI" id="CHEBI:57692"/>
    </cofactor>
</comment>
<dbReference type="InterPro" id="IPR046373">
    <property type="entry name" value="Acyl-CoA_Oxase/DH_mid-dom_sf"/>
</dbReference>
<dbReference type="Proteomes" id="UP000291343">
    <property type="component" value="Unassembled WGS sequence"/>
</dbReference>
<evidence type="ECO:0000256" key="6">
    <source>
        <dbReference type="ARBA" id="ARBA00022946"/>
    </source>
</evidence>
<dbReference type="InterPro" id="IPR037069">
    <property type="entry name" value="AcylCoA_DH/ox_N_sf"/>
</dbReference>
<dbReference type="PANTHER" id="PTHR43884">
    <property type="entry name" value="ACYL-COA DEHYDROGENASE"/>
    <property type="match status" value="1"/>
</dbReference>
<evidence type="ECO:0000259" key="11">
    <source>
        <dbReference type="Pfam" id="PF02770"/>
    </source>
</evidence>
<dbReference type="Pfam" id="PF00441">
    <property type="entry name" value="Acyl-CoA_dh_1"/>
    <property type="match status" value="1"/>
</dbReference>
<dbReference type="InParanoid" id="A0A482X6E8"/>
<dbReference type="PANTHER" id="PTHR43884:SF9">
    <property type="entry name" value="COMPLEX I ASSEMBLY FACTOR ACAD9, MITOCHONDRIAL"/>
    <property type="match status" value="1"/>
</dbReference>
<dbReference type="SMR" id="A0A482X6E8"/>
<feature type="domain" description="Acyl-CoA oxidase/dehydrogenase middle" evidence="11">
    <location>
        <begin position="195"/>
        <end position="294"/>
    </location>
</feature>
<dbReference type="Gene3D" id="2.40.110.10">
    <property type="entry name" value="Butyryl-CoA Dehydrogenase, subunit A, domain 2"/>
    <property type="match status" value="1"/>
</dbReference>
<dbReference type="SUPFAM" id="SSF56645">
    <property type="entry name" value="Acyl-CoA dehydrogenase NM domain-like"/>
    <property type="match status" value="1"/>
</dbReference>
<gene>
    <name evidence="14" type="ORF">LSTR_LSTR010480</name>
</gene>
<keyword evidence="4 9" id="KW-0285">Flavoprotein</keyword>
<dbReference type="InterPro" id="IPR009075">
    <property type="entry name" value="AcylCo_DH/oxidase_C"/>
</dbReference>
<feature type="domain" description="Acyl-CoA dehydrogenase/oxidase C-terminal" evidence="10">
    <location>
        <begin position="307"/>
        <end position="437"/>
    </location>
</feature>
<evidence type="ECO:0000256" key="7">
    <source>
        <dbReference type="ARBA" id="ARBA00023002"/>
    </source>
</evidence>
<dbReference type="FunCoup" id="A0A482X6E8">
    <property type="interactions" value="128"/>
</dbReference>
<dbReference type="AlphaFoldDB" id="A0A482X6E8"/>
<dbReference type="GO" id="GO:0003995">
    <property type="term" value="F:acyl-CoA dehydrogenase activity"/>
    <property type="evidence" value="ECO:0007669"/>
    <property type="project" value="TreeGrafter"/>
</dbReference>
<evidence type="ECO:0000256" key="2">
    <source>
        <dbReference type="ARBA" id="ARBA00004173"/>
    </source>
</evidence>
<sequence>MNSLNKCCYISNKLFKYTRVPRSIHTTSCALSKSDVDVHEDKPSSASAEVKGKVKEPFIKNLFAGLFDTEMLVYPEYKTREELVSAIDRVAPIKDFFVHVNDSKAIDEEAKIPDSVLAFMRENNVFGSIISKQFQGTDLEKKEYMQLIEAVGVDSSVSNLLFNHSVITNAFLLYGNDSQKEKYLPRLGSGEWNFAYAFNEKISGIDIMDIAVTAKPMADKKWSLTGSKMWVANADRADFFLVVAKTWDHKVEDSMAAKTTFFIVDKTLNGIKVGEPLQQLGSKGISICNVTFEDTVVSEEDILGNIGDGYDIAVNSMSKGKLAKSASRLGLLKKLADMVSEYTIQTKISKLPLHKYEMCRYNLGRIMSDIYSIESLVYLIAGNQDDFDTFDSILEELAADIYSLETSFDVIQRCIDIIGPQTVLKDSPLERILRDSYSYLLHDLIPTDVKKIYVTTNGLQRAGKVAHEEIKKARNPLNFPMFTLKSFVKFDNALREDPKLTGELRQMVHPALGADADKLEHCLIRFEYIVKEMMRRWGKELLDRQYELINLSNYATSMLVMTAVLARASRSYCIGLQNADMERVLCSALCHQHHQKVKRIFDDLNDGPIETGRAVFLKIGEDAPNNKGYFFSHAVSRNY</sequence>
<keyword evidence="8" id="KW-0496">Mitochondrion</keyword>
<dbReference type="InterPro" id="IPR009100">
    <property type="entry name" value="AcylCoA_DH/oxidase_NM_dom_sf"/>
</dbReference>
<keyword evidence="7 9" id="KW-0560">Oxidoreductase</keyword>